<protein>
    <recommendedName>
        <fullName evidence="5">BEACH domain-containing protein</fullName>
    </recommendedName>
</protein>
<dbReference type="EMBL" id="HBIM01004893">
    <property type="protein sequence ID" value="CAE0406281.1"/>
    <property type="molecule type" value="Transcribed_RNA"/>
</dbReference>
<dbReference type="SUPFAM" id="SSF81837">
    <property type="entry name" value="BEACH domain"/>
    <property type="match status" value="1"/>
</dbReference>
<dbReference type="Gene3D" id="1.10.1540.10">
    <property type="entry name" value="BEACH domain"/>
    <property type="match status" value="1"/>
</dbReference>
<feature type="domain" description="BEACH-type PH" evidence="3">
    <location>
        <begin position="1371"/>
        <end position="1533"/>
    </location>
</feature>
<dbReference type="InterPro" id="IPR036322">
    <property type="entry name" value="WD40_repeat_dom_sf"/>
</dbReference>
<dbReference type="InterPro" id="IPR011993">
    <property type="entry name" value="PH-like_dom_sf"/>
</dbReference>
<dbReference type="PROSITE" id="PS51783">
    <property type="entry name" value="PH_BEACH"/>
    <property type="match status" value="1"/>
</dbReference>
<dbReference type="InterPro" id="IPR050865">
    <property type="entry name" value="BEACH_Domain"/>
</dbReference>
<evidence type="ECO:0000259" key="2">
    <source>
        <dbReference type="PROSITE" id="PS50197"/>
    </source>
</evidence>
<feature type="domain" description="BEACH" evidence="2">
    <location>
        <begin position="1548"/>
        <end position="1841"/>
    </location>
</feature>
<sequence length="2369" mass="257516">MPFFLALCPPGKVVDQQGELYEHSIHMLHALYSNDGKYAAALIRTLAAYLENGGARVHEEALQCGVLHILASSLRLGLLRCDKVHFFKTPPTSVESLRKRFNDLRDEILPQTRHESPSVVPTPIAEACAALIAACCGPIVPGIVEDATPAVQMRRSSDVALTALFGLALDYDLWGSLPAAATVVRAAAARYGGPSVACGLILRCQVSVQYFLDAARLRWEGNKNNGADKEQLVELADDLARMLLATLLSSLSNRRHISQGEHDISACMGALSDSPLGGFGAHVVLNALLAVLAWCEVVPQDLARAYTPMGNRHKDEVKMQVAGRLGRNLLSAQFHDVIAPMILSRTVFAGDRAPSGGSGQQEAGAMSWPAHWRLSLLMFSWVASIAGPDGLIASRSTGSLLLAAGVAGSLQGSMEGARKTHMEALVMPPPAMALMIGSTVRDEWSYSDLLSDRLQIMMPLVPGIVASLLPLTTVVSPGLLVALSELLNTVGSTFHRVYGGVIHSTGGEKSGLSSPGSGHAEGIKAAKTFVPHLLVIAMLLEKQIDLLKTSDVDGDDDLAVMVPRPQTKSESIRRMDQLSWIDVSSESVISEMTLDIDSAETATDAKRVHAVLRFCQTSVLNTTAGLISNAMTLGGSGASVTLWQNVLSTLRDSVSFAGKDTFVNPAAADGQTTPKKEPSDKPDFALAQNVLCHLVATVILKSLKRHYQWAVWSYELSSAMSGLCTLIEEMELLKNPLGMVHDEDSYSRDQVLLICALLDILEYGRDATGWCQLALPAMTATNEVRSAREPDLSASSKLLLPVLHPSFRVLMDCVGKIPSKLNIRAPQKDEGEDGRAGTESLLATTMKELDSTLTAAIVGLSFYNARDIALGAMAVLRKAAAGYREGGDTAAERLCNVLLCKVAEELRERYKAEKRLRETTLFDAYEEAGSPPSPNARRAAFESQAVERLLLGGDVSDVHSTIPLESPSEEITFASRGEDLTEEAEPKETKVQPLRRTSSSEDFVLFHTPSNEGNSKTSRLGFAQYEGLGAALEAYERSGQDSKGDKVGAVLGPLSKYLDAWDTIATKDSEETELVKLFEGNLSIESTNSVGSDGSAGRSPWVSIHGSESAADAMSTYFELAASEKSRLLELSARFLPSARYSRMSYAERYCWARLSEMNEFADLLNWERGMPDGNRDIRSRIPTIPVPPQFRRYIPKYLDHSPSDQPASPPADDAKKAPKRDQERHLTLAEELDAFTKNLIEAGKLEIVDITKKEAVDDADEPDVGVGQASSIDLLDDDGAFIESGMESEPRKFSSREESGTSESEKGSKTDSTTDMEESHPKIEDSYDDDPMDLSNGLGGKGAHHHITSSAFATPPDNAASSLSLMQSAAKGMIEMHLDNCLHVKPEGSRPCTMLLTATHLILEYDADLDGFYDGELLAVQEEADRQKMIEDVGGTKDAEKEDSYHKTWLRRQREVAALRPKSIRWNLSELSHAYLRRFRLRDSSIELFFIASGGASFGDFGINPASSSVFLDFGSGKDGNARRDDAAYAIMKRAPPQALKQWPDRSAQFLHDQLNRLALGWVEGRISNFDYLLHLNLLSGRSFNDICQYPVFPWVLSDYTSEEVPDLTDKNSFRDLSKPVGALNPSRLEEFIERFDSFADPLIPAFMYGSHYSTSAGVVLHFLVRMHPFAGLHRQLQSGHFDVADRLFSSVPRTWAMCTGQSAAEVKEITPEWYCNPSFLRNTNNFKLGTSQEGETLGDVELPPWAKGSPEKFVDVMRAALESEVCSNMLSDWIDLIFGRKQQGPEAVKAHNVFFYLTYYGSVDVASIEDESLRQATELQIAHFGQCPMQLFKRAHVRRLPRSLYRLGFYQSIGLFSQKLPEAVSDEDESKEDAQSKIVHSPIQKVVGEPFFLPFFSAPLSHWVHLDAPPPGPHAALIALRLAGTDRCLAVDARGIYHTFRWAWRSEEYIDDESNTNNHFDRGCFIAQRELHRFQSVPRLMYTPSNGESPPVAISKTLFAGRSVLLVLCPGDGRGALGMQLVDPARGQVRAEVTIPSAHSAKITCISTEPIGTAAGQGGVGGELALVGSADGNASLWRFMSSHYLPLRPRVRLGGHDGNPLFATALCSTLHIGVTLSKDRICVHSLTNGGLMRSFSPPSSVIDLPDAVEGTTRFAETSALAVSVQGYIVAVCQSKFAPGGGSMRSVNTLVLLTIEGVCLGSKPLENWRGVPQKIQCTPDGTAAMVCAGRGVTIHRLSSIQPLDFIDELQVTETDDLSDIVGCFDLDVGPSLHRPVCAAAACSTGALRLHALPGISAWSERNKKSGLTQTVGSALASPARRVGRAVRKGFGFGNKIVDVGREIGSEVKADVKEKGVGGFLGSMIFGSK</sequence>
<organism evidence="4">
    <name type="scientific">Amphora coffeiformis</name>
    <dbReference type="NCBI Taxonomy" id="265554"/>
    <lineage>
        <taxon>Eukaryota</taxon>
        <taxon>Sar</taxon>
        <taxon>Stramenopiles</taxon>
        <taxon>Ochrophyta</taxon>
        <taxon>Bacillariophyta</taxon>
        <taxon>Bacillariophyceae</taxon>
        <taxon>Bacillariophycidae</taxon>
        <taxon>Thalassiophysales</taxon>
        <taxon>Catenulaceae</taxon>
        <taxon>Amphora</taxon>
    </lineage>
</organism>
<dbReference type="SMART" id="SM01026">
    <property type="entry name" value="Beach"/>
    <property type="match status" value="1"/>
</dbReference>
<proteinExistence type="predicted"/>
<name>A0A7S3L431_9STRA</name>
<dbReference type="Pfam" id="PF02138">
    <property type="entry name" value="Beach"/>
    <property type="match status" value="1"/>
</dbReference>
<dbReference type="InterPro" id="IPR036372">
    <property type="entry name" value="BEACH_dom_sf"/>
</dbReference>
<dbReference type="InterPro" id="IPR023362">
    <property type="entry name" value="PH-BEACH_dom"/>
</dbReference>
<feature type="region of interest" description="Disordered" evidence="1">
    <location>
        <begin position="1197"/>
        <end position="1224"/>
    </location>
</feature>
<accession>A0A7S3L431</accession>
<evidence type="ECO:0000259" key="3">
    <source>
        <dbReference type="PROSITE" id="PS51783"/>
    </source>
</evidence>
<feature type="compositionally biased region" description="Basic and acidic residues" evidence="1">
    <location>
        <begin position="1213"/>
        <end position="1224"/>
    </location>
</feature>
<dbReference type="PROSITE" id="PS50197">
    <property type="entry name" value="BEACH"/>
    <property type="match status" value="1"/>
</dbReference>
<feature type="compositionally biased region" description="Basic and acidic residues" evidence="1">
    <location>
        <begin position="976"/>
        <end position="990"/>
    </location>
</feature>
<evidence type="ECO:0000313" key="4">
    <source>
        <dbReference type="EMBL" id="CAE0406281.1"/>
    </source>
</evidence>
<dbReference type="SUPFAM" id="SSF50978">
    <property type="entry name" value="WD40 repeat-like"/>
    <property type="match status" value="1"/>
</dbReference>
<evidence type="ECO:0000256" key="1">
    <source>
        <dbReference type="SAM" id="MobiDB-lite"/>
    </source>
</evidence>
<gene>
    <name evidence="4" type="ORF">ACOF00016_LOCUS4182</name>
</gene>
<dbReference type="PANTHER" id="PTHR13743">
    <property type="entry name" value="BEIGE/BEACH-RELATED"/>
    <property type="match status" value="1"/>
</dbReference>
<evidence type="ECO:0008006" key="5">
    <source>
        <dbReference type="Google" id="ProtNLM"/>
    </source>
</evidence>
<dbReference type="SUPFAM" id="SSF50729">
    <property type="entry name" value="PH domain-like"/>
    <property type="match status" value="1"/>
</dbReference>
<feature type="region of interest" description="Disordered" evidence="1">
    <location>
        <begin position="974"/>
        <end position="1001"/>
    </location>
</feature>
<feature type="region of interest" description="Disordered" evidence="1">
    <location>
        <begin position="1285"/>
        <end position="1354"/>
    </location>
</feature>
<reference evidence="4" key="1">
    <citation type="submission" date="2021-01" db="EMBL/GenBank/DDBJ databases">
        <authorList>
            <person name="Corre E."/>
            <person name="Pelletier E."/>
            <person name="Niang G."/>
            <person name="Scheremetjew M."/>
            <person name="Finn R."/>
            <person name="Kale V."/>
            <person name="Holt S."/>
            <person name="Cochrane G."/>
            <person name="Meng A."/>
            <person name="Brown T."/>
            <person name="Cohen L."/>
        </authorList>
    </citation>
    <scope>NUCLEOTIDE SEQUENCE</scope>
    <source>
        <strain evidence="4">CCMP127</strain>
    </source>
</reference>
<dbReference type="InterPro" id="IPR000409">
    <property type="entry name" value="BEACH_dom"/>
</dbReference>
<dbReference type="Gene3D" id="2.30.29.30">
    <property type="entry name" value="Pleckstrin-homology domain (PH domain)/Phosphotyrosine-binding domain (PTB)"/>
    <property type="match status" value="1"/>
</dbReference>
<dbReference type="CDD" id="cd06071">
    <property type="entry name" value="Beach"/>
    <property type="match status" value="1"/>
</dbReference>
<feature type="compositionally biased region" description="Basic and acidic residues" evidence="1">
    <location>
        <begin position="1289"/>
        <end position="1310"/>
    </location>
</feature>